<keyword evidence="3" id="KW-1185">Reference proteome</keyword>
<evidence type="ECO:0008006" key="4">
    <source>
        <dbReference type="Google" id="ProtNLM"/>
    </source>
</evidence>
<sequence length="248" mass="27294">MASLKKAVSSLLWLAALSSAQFSSVPRPFQNAVPNRILRPSLTDDAARAARTVVTFTAGENGIRRIREPPTTMIPSSTPTGTISLEELPQPTMYNLNSSDADRGEPPVGYFQVEAQKNVSIEQAAVFRGIPTGARLCMLMWRQAGSAERCFSVDGQGLTTVRQLSGFPGEDEPVTFNSLRAFDRGNATTFSPDFSFWPDHDGPFEHIAGAIPCSQEIYLRIAVNRSYGDGFIYLDQDEKNGFYIQYIL</sequence>
<feature type="chain" id="PRO_5020521427" description="Ubiquitin 3 binding protein But2 C-terminal domain-containing protein" evidence="1">
    <location>
        <begin position="21"/>
        <end position="248"/>
    </location>
</feature>
<keyword evidence="1" id="KW-0732">Signal</keyword>
<dbReference type="EMBL" id="QJNU01000104">
    <property type="protein sequence ID" value="RYP07129.1"/>
    <property type="molecule type" value="Genomic_DNA"/>
</dbReference>
<dbReference type="OrthoDB" id="5431298at2759"/>
<dbReference type="AlphaFoldDB" id="A0A4V1XBR1"/>
<dbReference type="Proteomes" id="UP000293360">
    <property type="component" value="Unassembled WGS sequence"/>
</dbReference>
<evidence type="ECO:0000313" key="2">
    <source>
        <dbReference type="EMBL" id="RYP07129.1"/>
    </source>
</evidence>
<proteinExistence type="predicted"/>
<organism evidence="2 3">
    <name type="scientific">Monosporascus ibericus</name>
    <dbReference type="NCBI Taxonomy" id="155417"/>
    <lineage>
        <taxon>Eukaryota</taxon>
        <taxon>Fungi</taxon>
        <taxon>Dikarya</taxon>
        <taxon>Ascomycota</taxon>
        <taxon>Pezizomycotina</taxon>
        <taxon>Sordariomycetes</taxon>
        <taxon>Xylariomycetidae</taxon>
        <taxon>Xylariales</taxon>
        <taxon>Xylariales incertae sedis</taxon>
        <taxon>Monosporascus</taxon>
    </lineage>
</organism>
<name>A0A4V1XBR1_9PEZI</name>
<reference evidence="2 3" key="1">
    <citation type="submission" date="2018-06" db="EMBL/GenBank/DDBJ databases">
        <title>Complete Genomes of Monosporascus.</title>
        <authorList>
            <person name="Robinson A.J."/>
            <person name="Natvig D.O."/>
        </authorList>
    </citation>
    <scope>NUCLEOTIDE SEQUENCE [LARGE SCALE GENOMIC DNA]</scope>
    <source>
        <strain evidence="2 3">CBS 110550</strain>
    </source>
</reference>
<evidence type="ECO:0000313" key="3">
    <source>
        <dbReference type="Proteomes" id="UP000293360"/>
    </source>
</evidence>
<accession>A0A4V1XBR1</accession>
<protein>
    <recommendedName>
        <fullName evidence="4">Ubiquitin 3 binding protein But2 C-terminal domain-containing protein</fullName>
    </recommendedName>
</protein>
<feature type="signal peptide" evidence="1">
    <location>
        <begin position="1"/>
        <end position="20"/>
    </location>
</feature>
<gene>
    <name evidence="2" type="ORF">DL764_002676</name>
</gene>
<evidence type="ECO:0000256" key="1">
    <source>
        <dbReference type="SAM" id="SignalP"/>
    </source>
</evidence>
<comment type="caution">
    <text evidence="2">The sequence shown here is derived from an EMBL/GenBank/DDBJ whole genome shotgun (WGS) entry which is preliminary data.</text>
</comment>